<dbReference type="EMBL" id="JAEHFV010000001">
    <property type="protein sequence ID" value="MBK0368857.1"/>
    <property type="molecule type" value="Genomic_DNA"/>
</dbReference>
<feature type="domain" description="Aminotransferase class V" evidence="11">
    <location>
        <begin position="4"/>
        <end position="367"/>
    </location>
</feature>
<gene>
    <name evidence="12" type="ORF">I5M07_03330</name>
</gene>
<evidence type="ECO:0000256" key="2">
    <source>
        <dbReference type="ARBA" id="ARBA00006490"/>
    </source>
</evidence>
<dbReference type="InterPro" id="IPR015422">
    <property type="entry name" value="PyrdxlP-dep_Trfase_small"/>
</dbReference>
<dbReference type="SUPFAM" id="SSF53383">
    <property type="entry name" value="PLP-dependent transferases"/>
    <property type="match status" value="1"/>
</dbReference>
<evidence type="ECO:0000256" key="10">
    <source>
        <dbReference type="RuleBase" id="RU004504"/>
    </source>
</evidence>
<proteinExistence type="inferred from homology"/>
<comment type="similarity">
    <text evidence="2">Belongs to the class-V pyridoxal-phosphate-dependent aminotransferase family. NifS/IscS subfamily.</text>
</comment>
<evidence type="ECO:0000256" key="7">
    <source>
        <dbReference type="ARBA" id="ARBA00023004"/>
    </source>
</evidence>
<protein>
    <recommendedName>
        <fullName evidence="3">cysteine desulfurase</fullName>
        <ecNumber evidence="3">2.8.1.7</ecNumber>
    </recommendedName>
</protein>
<dbReference type="Gene3D" id="1.10.260.50">
    <property type="match status" value="1"/>
</dbReference>
<dbReference type="InterPro" id="IPR015421">
    <property type="entry name" value="PyrdxlP-dep_Trfase_major"/>
</dbReference>
<dbReference type="Gene3D" id="3.40.640.10">
    <property type="entry name" value="Type I PLP-dependent aspartate aminotransferase-like (Major domain)"/>
    <property type="match status" value="1"/>
</dbReference>
<evidence type="ECO:0000256" key="6">
    <source>
        <dbReference type="ARBA" id="ARBA00022898"/>
    </source>
</evidence>
<dbReference type="Gene3D" id="3.90.1150.10">
    <property type="entry name" value="Aspartate Aminotransferase, domain 1"/>
    <property type="match status" value="1"/>
</dbReference>
<dbReference type="GO" id="GO:0051536">
    <property type="term" value="F:iron-sulfur cluster binding"/>
    <property type="evidence" value="ECO:0007669"/>
    <property type="project" value="UniProtKB-KW"/>
</dbReference>
<keyword evidence="7" id="KW-0408">Iron</keyword>
<dbReference type="GO" id="GO:0031071">
    <property type="term" value="F:cysteine desulfurase activity"/>
    <property type="evidence" value="ECO:0007669"/>
    <property type="project" value="UniProtKB-EC"/>
</dbReference>
<name>A0A934PJP9_9FLAO</name>
<dbReference type="Pfam" id="PF00266">
    <property type="entry name" value="Aminotran_5"/>
    <property type="match status" value="1"/>
</dbReference>
<dbReference type="PROSITE" id="PS00595">
    <property type="entry name" value="AA_TRANSFER_CLASS_5"/>
    <property type="match status" value="1"/>
</dbReference>
<dbReference type="GO" id="GO:0046872">
    <property type="term" value="F:metal ion binding"/>
    <property type="evidence" value="ECO:0007669"/>
    <property type="project" value="UniProtKB-KW"/>
</dbReference>
<comment type="cofactor">
    <cofactor evidence="1 10">
        <name>pyridoxal 5'-phosphate</name>
        <dbReference type="ChEBI" id="CHEBI:597326"/>
    </cofactor>
</comment>
<keyword evidence="6" id="KW-0663">Pyridoxal phosphate</keyword>
<evidence type="ECO:0000256" key="8">
    <source>
        <dbReference type="ARBA" id="ARBA00023014"/>
    </source>
</evidence>
<evidence type="ECO:0000256" key="4">
    <source>
        <dbReference type="ARBA" id="ARBA00022679"/>
    </source>
</evidence>
<reference evidence="12" key="1">
    <citation type="submission" date="2020-12" db="EMBL/GenBank/DDBJ databases">
        <title>Bacterial novel species Flavobacterium sp. SE-1-e isolated from soil.</title>
        <authorList>
            <person name="Jung H.-Y."/>
        </authorList>
    </citation>
    <scope>NUCLEOTIDE SEQUENCE</scope>
    <source>
        <strain evidence="12">SE-1-e</strain>
    </source>
</reference>
<comment type="catalytic activity">
    <reaction evidence="9">
        <text>(sulfur carrier)-H + L-cysteine = (sulfur carrier)-SH + L-alanine</text>
        <dbReference type="Rhea" id="RHEA:43892"/>
        <dbReference type="Rhea" id="RHEA-COMP:14737"/>
        <dbReference type="Rhea" id="RHEA-COMP:14739"/>
        <dbReference type="ChEBI" id="CHEBI:29917"/>
        <dbReference type="ChEBI" id="CHEBI:35235"/>
        <dbReference type="ChEBI" id="CHEBI:57972"/>
        <dbReference type="ChEBI" id="CHEBI:64428"/>
        <dbReference type="EC" id="2.8.1.7"/>
    </reaction>
</comment>
<dbReference type="InterPro" id="IPR016454">
    <property type="entry name" value="Cysteine_dSase"/>
</dbReference>
<keyword evidence="4" id="KW-0808">Transferase</keyword>
<dbReference type="RefSeq" id="WP_200104770.1">
    <property type="nucleotide sequence ID" value="NZ_JAEHFV010000001.1"/>
</dbReference>
<evidence type="ECO:0000256" key="1">
    <source>
        <dbReference type="ARBA" id="ARBA00001933"/>
    </source>
</evidence>
<keyword evidence="5" id="KW-0479">Metal-binding</keyword>
<evidence type="ECO:0000256" key="9">
    <source>
        <dbReference type="ARBA" id="ARBA00050776"/>
    </source>
</evidence>
<dbReference type="AlphaFoldDB" id="A0A934PJP9"/>
<keyword evidence="13" id="KW-1185">Reference proteome</keyword>
<dbReference type="EC" id="2.8.1.7" evidence="3"/>
<dbReference type="InterPro" id="IPR015424">
    <property type="entry name" value="PyrdxlP-dep_Trfase"/>
</dbReference>
<organism evidence="12 13">
    <name type="scientific">Flavobacterium agrisoli</name>
    <dbReference type="NCBI Taxonomy" id="2793066"/>
    <lineage>
        <taxon>Bacteria</taxon>
        <taxon>Pseudomonadati</taxon>
        <taxon>Bacteroidota</taxon>
        <taxon>Flavobacteriia</taxon>
        <taxon>Flavobacteriales</taxon>
        <taxon>Flavobacteriaceae</taxon>
        <taxon>Flavobacterium</taxon>
    </lineage>
</organism>
<accession>A0A934PJP9</accession>
<dbReference type="PANTHER" id="PTHR11601">
    <property type="entry name" value="CYSTEINE DESULFURYLASE FAMILY MEMBER"/>
    <property type="match status" value="1"/>
</dbReference>
<evidence type="ECO:0000259" key="11">
    <source>
        <dbReference type="Pfam" id="PF00266"/>
    </source>
</evidence>
<dbReference type="InterPro" id="IPR000192">
    <property type="entry name" value="Aminotrans_V_dom"/>
</dbReference>
<dbReference type="Proteomes" id="UP000609172">
    <property type="component" value="Unassembled WGS sequence"/>
</dbReference>
<sequence length="374" mass="41589">MKKIYLDNASTTALRDEVIEEMVAVLKNDYGNPSSTHSFGRNAKTIIELSRKKIAAILGCSAQEILFTSGGTEGDNMILRSAVVNLKVERIITSKIEHHAVLHTVLALENQYNIQVQYVKVLPNGSIDLTHLAQLLSDQKKTLVSLMHVNNETGVVLDLQRVGQICKQSKAYFHSDTVQSIGKMVFDLQNLSVDFMVASAHKFHGPKGIGFVYIRKNSGLQPLLFGGEQEKGLRAGTEAVHQIAGMSKALELAILHLEEEKKHIENLKEYLISQLNAYFPGYKINGKKEDFYPILNITFPFPANKTAMILFNLDMKGIAVSRGSACQSGSVRPSHVLQEMLTEEELKLPNLRITFSHFNTKEDVDDLIAALKTI</sequence>
<dbReference type="InterPro" id="IPR020578">
    <property type="entry name" value="Aminotrans_V_PyrdxlP_BS"/>
</dbReference>
<keyword evidence="8" id="KW-0411">Iron-sulfur</keyword>
<evidence type="ECO:0000256" key="5">
    <source>
        <dbReference type="ARBA" id="ARBA00022723"/>
    </source>
</evidence>
<evidence type="ECO:0000313" key="12">
    <source>
        <dbReference type="EMBL" id="MBK0368857.1"/>
    </source>
</evidence>
<dbReference type="PIRSF" id="PIRSF005572">
    <property type="entry name" value="NifS"/>
    <property type="match status" value="1"/>
</dbReference>
<comment type="caution">
    <text evidence="12">The sequence shown here is derived from an EMBL/GenBank/DDBJ whole genome shotgun (WGS) entry which is preliminary data.</text>
</comment>
<evidence type="ECO:0000313" key="13">
    <source>
        <dbReference type="Proteomes" id="UP000609172"/>
    </source>
</evidence>
<dbReference type="PANTHER" id="PTHR11601:SF34">
    <property type="entry name" value="CYSTEINE DESULFURASE"/>
    <property type="match status" value="1"/>
</dbReference>
<evidence type="ECO:0000256" key="3">
    <source>
        <dbReference type="ARBA" id="ARBA00012239"/>
    </source>
</evidence>